<protein>
    <submittedName>
        <fullName evidence="2">Uncharacterized protein</fullName>
    </submittedName>
</protein>
<sequence length="127" mass="13531">MSSHVTALRAAEKSTLRVDARRDAGGGVGRMQGTKQDRLPPGSASAMTGTSPTIEWLVRSQGQTPGQNVKHVRSSPRQNGSRLRLLPLVTSAVEWSVNSPAYGPPVAWSPALAGTRELPTFSRTART</sequence>
<proteinExistence type="predicted"/>
<name>A0A2T7NM44_POMCA</name>
<evidence type="ECO:0000313" key="2">
    <source>
        <dbReference type="EMBL" id="PVD22239.1"/>
    </source>
</evidence>
<accession>A0A2T7NM44</accession>
<gene>
    <name evidence="2" type="ORF">C0Q70_18047</name>
</gene>
<evidence type="ECO:0000313" key="3">
    <source>
        <dbReference type="Proteomes" id="UP000245119"/>
    </source>
</evidence>
<comment type="caution">
    <text evidence="2">The sequence shown here is derived from an EMBL/GenBank/DDBJ whole genome shotgun (WGS) entry which is preliminary data.</text>
</comment>
<keyword evidence="3" id="KW-1185">Reference proteome</keyword>
<dbReference type="Proteomes" id="UP000245119">
    <property type="component" value="Linkage Group LG11"/>
</dbReference>
<dbReference type="AlphaFoldDB" id="A0A2T7NM44"/>
<dbReference type="EMBL" id="PZQS01000011">
    <property type="protein sequence ID" value="PVD22239.1"/>
    <property type="molecule type" value="Genomic_DNA"/>
</dbReference>
<evidence type="ECO:0000256" key="1">
    <source>
        <dbReference type="SAM" id="MobiDB-lite"/>
    </source>
</evidence>
<organism evidence="2 3">
    <name type="scientific">Pomacea canaliculata</name>
    <name type="common">Golden apple snail</name>
    <dbReference type="NCBI Taxonomy" id="400727"/>
    <lineage>
        <taxon>Eukaryota</taxon>
        <taxon>Metazoa</taxon>
        <taxon>Spiralia</taxon>
        <taxon>Lophotrochozoa</taxon>
        <taxon>Mollusca</taxon>
        <taxon>Gastropoda</taxon>
        <taxon>Caenogastropoda</taxon>
        <taxon>Architaenioglossa</taxon>
        <taxon>Ampullarioidea</taxon>
        <taxon>Ampullariidae</taxon>
        <taxon>Pomacea</taxon>
    </lineage>
</organism>
<feature type="region of interest" description="Disordered" evidence="1">
    <location>
        <begin position="1"/>
        <end position="49"/>
    </location>
</feature>
<feature type="compositionally biased region" description="Basic and acidic residues" evidence="1">
    <location>
        <begin position="10"/>
        <end position="24"/>
    </location>
</feature>
<reference evidence="2 3" key="1">
    <citation type="submission" date="2018-04" db="EMBL/GenBank/DDBJ databases">
        <title>The genome of golden apple snail Pomacea canaliculata provides insight into stress tolerance and invasive adaptation.</title>
        <authorList>
            <person name="Liu C."/>
            <person name="Liu B."/>
            <person name="Ren Y."/>
            <person name="Zhang Y."/>
            <person name="Wang H."/>
            <person name="Li S."/>
            <person name="Jiang F."/>
            <person name="Yin L."/>
            <person name="Zhang G."/>
            <person name="Qian W."/>
            <person name="Fan W."/>
        </authorList>
    </citation>
    <scope>NUCLEOTIDE SEQUENCE [LARGE SCALE GENOMIC DNA]</scope>
    <source>
        <strain evidence="2">SZHN2017</strain>
        <tissue evidence="2">Muscle</tissue>
    </source>
</reference>